<reference evidence="2 3" key="1">
    <citation type="submission" date="2010-11" db="EMBL/GenBank/DDBJ databases">
        <authorList>
            <person name="Durkin A.S."/>
            <person name="Madupu R."/>
            <person name="Torralba M."/>
            <person name="Gillis M."/>
            <person name="Methe B."/>
            <person name="Sutton G."/>
            <person name="Nelson K.E."/>
        </authorList>
    </citation>
    <scope>NUCLEOTIDE SEQUENCE [LARGE SCALE GENOMIC DNA]</scope>
    <source>
        <strain evidence="2 3">UPII 345-E</strain>
    </source>
</reference>
<dbReference type="AlphaFoldDB" id="E4L896"/>
<gene>
    <name evidence="2" type="ORF">HMPREF9220_1079</name>
</gene>
<dbReference type="InterPro" id="IPR017853">
    <property type="entry name" value="GH"/>
</dbReference>
<evidence type="ECO:0000313" key="3">
    <source>
        <dbReference type="Proteomes" id="UP000004594"/>
    </source>
</evidence>
<dbReference type="GO" id="GO:0016998">
    <property type="term" value="P:cell wall macromolecule catabolic process"/>
    <property type="evidence" value="ECO:0007669"/>
    <property type="project" value="InterPro"/>
</dbReference>
<protein>
    <submittedName>
        <fullName evidence="2">Glycosyl hydrolase family 25</fullName>
    </submittedName>
</protein>
<comment type="caution">
    <text evidence="2">The sequence shown here is derived from an EMBL/GenBank/DDBJ whole genome shotgun (WGS) entry which is preliminary data.</text>
</comment>
<comment type="similarity">
    <text evidence="1">Belongs to the glycosyl hydrolase 25 family.</text>
</comment>
<dbReference type="EMBL" id="AENT01000012">
    <property type="protein sequence ID" value="EFR42987.1"/>
    <property type="molecule type" value="Genomic_DNA"/>
</dbReference>
<dbReference type="SUPFAM" id="SSF51445">
    <property type="entry name" value="(Trans)glycosidases"/>
    <property type="match status" value="1"/>
</dbReference>
<organism evidence="2 3">
    <name type="scientific">Dialister micraerophilus UPII 345-E</name>
    <dbReference type="NCBI Taxonomy" id="910314"/>
    <lineage>
        <taxon>Bacteria</taxon>
        <taxon>Bacillati</taxon>
        <taxon>Bacillota</taxon>
        <taxon>Negativicutes</taxon>
        <taxon>Veillonellales</taxon>
        <taxon>Veillonellaceae</taxon>
        <taxon>Dialister</taxon>
    </lineage>
</organism>
<keyword evidence="2" id="KW-0378">Hydrolase</keyword>
<dbReference type="RefSeq" id="WP_007554394.1">
    <property type="nucleotide sequence ID" value="NZ_AENT01000012.1"/>
</dbReference>
<evidence type="ECO:0000256" key="1">
    <source>
        <dbReference type="ARBA" id="ARBA00010646"/>
    </source>
</evidence>
<dbReference type="GO" id="GO:0009253">
    <property type="term" value="P:peptidoglycan catabolic process"/>
    <property type="evidence" value="ECO:0007669"/>
    <property type="project" value="InterPro"/>
</dbReference>
<dbReference type="PROSITE" id="PS51904">
    <property type="entry name" value="GLYCOSYL_HYDROL_F25_2"/>
    <property type="match status" value="1"/>
</dbReference>
<proteinExistence type="inferred from homology"/>
<name>E4L896_9FIRM</name>
<sequence>MKGIDVSENNGIIDWQAVKNAGIEFVIIRLGYGNNHLDSRFYDNINGALDSGLKIGVYYYSYALNEDMARHEAEFVIAVLRDCGLTPDRLEMGVWYDMEDLDGYKASNFVTDNQEITNICSVFINTLWRDSYYNTGLYASYDWLTNKIYVDQLGGCAIWAAQYNSTCDYEHADIWQYTDNFNIGGNLFDGNIEF</sequence>
<dbReference type="PANTHER" id="PTHR34135">
    <property type="entry name" value="LYSOZYME"/>
    <property type="match status" value="1"/>
</dbReference>
<dbReference type="eggNOG" id="COG3757">
    <property type="taxonomic scope" value="Bacteria"/>
</dbReference>
<evidence type="ECO:0000313" key="2">
    <source>
        <dbReference type="EMBL" id="EFR42987.1"/>
    </source>
</evidence>
<dbReference type="Proteomes" id="UP000004594">
    <property type="component" value="Unassembled WGS sequence"/>
</dbReference>
<dbReference type="PANTHER" id="PTHR34135:SF2">
    <property type="entry name" value="LYSOZYME"/>
    <property type="match status" value="1"/>
</dbReference>
<dbReference type="Pfam" id="PF01183">
    <property type="entry name" value="Glyco_hydro_25"/>
    <property type="match status" value="1"/>
</dbReference>
<dbReference type="Gene3D" id="3.20.20.80">
    <property type="entry name" value="Glycosidases"/>
    <property type="match status" value="1"/>
</dbReference>
<dbReference type="GO" id="GO:0003796">
    <property type="term" value="F:lysozyme activity"/>
    <property type="evidence" value="ECO:0007669"/>
    <property type="project" value="InterPro"/>
</dbReference>
<dbReference type="GO" id="GO:0016052">
    <property type="term" value="P:carbohydrate catabolic process"/>
    <property type="evidence" value="ECO:0007669"/>
    <property type="project" value="TreeGrafter"/>
</dbReference>
<accession>E4L896</accession>
<dbReference type="InterPro" id="IPR002053">
    <property type="entry name" value="Glyco_hydro_25"/>
</dbReference>
<dbReference type="OrthoDB" id="9802228at2"/>